<sequence length="192" mass="20859">MYYRKPVLVLAIITTLMASAVVPVTAHESQNVEGYDITFGGAEEPVITGERMWLQFEIVDNQTGEPVANQSENLIVSVQTEGSNKTALELSEKHGDPGVYEAPVIFTEPGNYTVHLEGSLENTEVHTHFEKEVHDHTELEYPGDKSQTSDDGTGSSTEDTQTEEAGFGSLSVAIAAMGTMAAIGAFLLRRQR</sequence>
<name>A0A9Q4L7P5_9EURY</name>
<keyword evidence="2" id="KW-0472">Membrane</keyword>
<dbReference type="AlphaFoldDB" id="A0A9Q4L7P5"/>
<feature type="region of interest" description="Disordered" evidence="1">
    <location>
        <begin position="133"/>
        <end position="163"/>
    </location>
</feature>
<organism evidence="4 5">
    <name type="scientific">Natrinema salsiterrestre</name>
    <dbReference type="NCBI Taxonomy" id="2950540"/>
    <lineage>
        <taxon>Archaea</taxon>
        <taxon>Methanobacteriati</taxon>
        <taxon>Methanobacteriota</taxon>
        <taxon>Stenosarchaea group</taxon>
        <taxon>Halobacteria</taxon>
        <taxon>Halobacteriales</taxon>
        <taxon>Natrialbaceae</taxon>
        <taxon>Natrinema</taxon>
    </lineage>
</organism>
<protein>
    <submittedName>
        <fullName evidence="4">FixH family protein</fullName>
    </submittedName>
</protein>
<accession>A0A9Q4L7P5</accession>
<dbReference type="InterPro" id="IPR032693">
    <property type="entry name" value="YtkA-like_dom"/>
</dbReference>
<feature type="domain" description="YtkA-like" evidence="3">
    <location>
        <begin position="30"/>
        <end position="116"/>
    </location>
</feature>
<dbReference type="Pfam" id="PF13115">
    <property type="entry name" value="YtkA"/>
    <property type="match status" value="1"/>
</dbReference>
<feature type="compositionally biased region" description="Basic and acidic residues" evidence="1">
    <location>
        <begin position="133"/>
        <end position="143"/>
    </location>
</feature>
<evidence type="ECO:0000259" key="3">
    <source>
        <dbReference type="Pfam" id="PF13115"/>
    </source>
</evidence>
<feature type="compositionally biased region" description="Low complexity" evidence="1">
    <location>
        <begin position="149"/>
        <end position="159"/>
    </location>
</feature>
<feature type="transmembrane region" description="Helical" evidence="2">
    <location>
        <begin position="165"/>
        <end position="188"/>
    </location>
</feature>
<gene>
    <name evidence="4" type="ORF">NDI89_21115</name>
</gene>
<evidence type="ECO:0000313" key="4">
    <source>
        <dbReference type="EMBL" id="MDF9748077.1"/>
    </source>
</evidence>
<evidence type="ECO:0000256" key="2">
    <source>
        <dbReference type="SAM" id="Phobius"/>
    </source>
</evidence>
<keyword evidence="2" id="KW-0812">Transmembrane</keyword>
<dbReference type="Proteomes" id="UP001154061">
    <property type="component" value="Unassembled WGS sequence"/>
</dbReference>
<keyword evidence="2" id="KW-1133">Transmembrane helix</keyword>
<keyword evidence="5" id="KW-1185">Reference proteome</keyword>
<comment type="caution">
    <text evidence="4">The sequence shown here is derived from an EMBL/GenBank/DDBJ whole genome shotgun (WGS) entry which is preliminary data.</text>
</comment>
<proteinExistence type="predicted"/>
<evidence type="ECO:0000313" key="5">
    <source>
        <dbReference type="Proteomes" id="UP001154061"/>
    </source>
</evidence>
<dbReference type="EMBL" id="JAMQOT010000011">
    <property type="protein sequence ID" value="MDF9748077.1"/>
    <property type="molecule type" value="Genomic_DNA"/>
</dbReference>
<reference evidence="4" key="1">
    <citation type="submission" date="2022-06" db="EMBL/GenBank/DDBJ databases">
        <title>Natrinema sp. a new haloarchaeum isolate from saline soil.</title>
        <authorList>
            <person name="Strakova D."/>
            <person name="Galisteo C."/>
            <person name="Sanchez-Porro C."/>
            <person name="Ventosa A."/>
        </authorList>
    </citation>
    <scope>NUCLEOTIDE SEQUENCE</scope>
    <source>
        <strain evidence="4">S1CR25-10</strain>
    </source>
</reference>
<evidence type="ECO:0000256" key="1">
    <source>
        <dbReference type="SAM" id="MobiDB-lite"/>
    </source>
</evidence>